<gene>
    <name evidence="1" type="ORF">Satyrvirus1_1</name>
</gene>
<feature type="non-terminal residue" evidence="1">
    <location>
        <position position="240"/>
    </location>
</feature>
<evidence type="ECO:0000313" key="1">
    <source>
        <dbReference type="EMBL" id="AYV84915.1"/>
    </source>
</evidence>
<organism evidence="1">
    <name type="scientific">Satyrvirus sp</name>
    <dbReference type="NCBI Taxonomy" id="2487771"/>
    <lineage>
        <taxon>Viruses</taxon>
        <taxon>Varidnaviria</taxon>
        <taxon>Bamfordvirae</taxon>
        <taxon>Nucleocytoviricota</taxon>
        <taxon>Megaviricetes</taxon>
        <taxon>Imitervirales</taxon>
        <taxon>Mimiviridae</taxon>
        <taxon>Megamimivirinae</taxon>
    </lineage>
</organism>
<proteinExistence type="predicted"/>
<accession>A0A3G5ACF6</accession>
<protein>
    <submittedName>
        <fullName evidence="1">Putative virion-associated membrane protein</fullName>
    </submittedName>
</protein>
<sequence>MSAPTPSAPTAANMVPPTVQYGDTIFIALPAMNPPQIVTGYGGDDSYINVGSGNVSGAYAFTLVSPSNKKGTVFNGDIVYIMDAASQTNFWYNENDTDYVEFVSGESGESHAEWIVQLTNSSNGGLPIKYGDQINLQSQNDQQYPYADGSGQLYVGDNTTPTSPNGVFSFLYGPVNTALLECCTNNPIYNGVCGIYQGTAYSGSCDTILTNYCGAVGMVDPNCGCLLPASDYALNTQFGP</sequence>
<name>A0A3G5ACF6_9VIRU</name>
<dbReference type="EMBL" id="MK072437">
    <property type="protein sequence ID" value="AYV84915.1"/>
    <property type="molecule type" value="Genomic_DNA"/>
</dbReference>
<reference evidence="1" key="1">
    <citation type="submission" date="2018-10" db="EMBL/GenBank/DDBJ databases">
        <title>Hidden diversity of soil giant viruses.</title>
        <authorList>
            <person name="Schulz F."/>
            <person name="Alteio L."/>
            <person name="Goudeau D."/>
            <person name="Ryan E.M."/>
            <person name="Malmstrom R.R."/>
            <person name="Blanchard J."/>
            <person name="Woyke T."/>
        </authorList>
    </citation>
    <scope>NUCLEOTIDE SEQUENCE</scope>
    <source>
        <strain evidence="1">SAV1</strain>
    </source>
</reference>